<comment type="caution">
    <text evidence="1">The sequence shown here is derived from an EMBL/GenBank/DDBJ whole genome shotgun (WGS) entry which is preliminary data.</text>
</comment>
<keyword evidence="2" id="KW-1185">Reference proteome</keyword>
<gene>
    <name evidence="1" type="ORF">Bpfe_011941</name>
</gene>
<accession>A0AAD8BQD3</accession>
<evidence type="ECO:0000313" key="1">
    <source>
        <dbReference type="EMBL" id="KAK0058636.1"/>
    </source>
</evidence>
<dbReference type="AlphaFoldDB" id="A0AAD8BQD3"/>
<sequence length="70" mass="8115">MQAAKKNEIESKMDFIPVRYHTTGNDFCCLELMGPAVLHELKERVRVRLSPECNEKLESQPCETVCSQFR</sequence>
<reference evidence="1" key="1">
    <citation type="journal article" date="2023" name="PLoS Negl. Trop. Dis.">
        <title>A genome sequence for Biomphalaria pfeifferi, the major vector snail for the human-infecting parasite Schistosoma mansoni.</title>
        <authorList>
            <person name="Bu L."/>
            <person name="Lu L."/>
            <person name="Laidemitt M.R."/>
            <person name="Zhang S.M."/>
            <person name="Mutuku M."/>
            <person name="Mkoji G."/>
            <person name="Steinauer M."/>
            <person name="Loker E.S."/>
        </authorList>
    </citation>
    <scope>NUCLEOTIDE SEQUENCE</scope>
    <source>
        <strain evidence="1">KasaAsao</strain>
    </source>
</reference>
<dbReference type="Proteomes" id="UP001233172">
    <property type="component" value="Unassembled WGS sequence"/>
</dbReference>
<name>A0AAD8BQD3_BIOPF</name>
<organism evidence="1 2">
    <name type="scientific">Biomphalaria pfeifferi</name>
    <name type="common">Bloodfluke planorb</name>
    <name type="synonym">Freshwater snail</name>
    <dbReference type="NCBI Taxonomy" id="112525"/>
    <lineage>
        <taxon>Eukaryota</taxon>
        <taxon>Metazoa</taxon>
        <taxon>Spiralia</taxon>
        <taxon>Lophotrochozoa</taxon>
        <taxon>Mollusca</taxon>
        <taxon>Gastropoda</taxon>
        <taxon>Heterobranchia</taxon>
        <taxon>Euthyneura</taxon>
        <taxon>Panpulmonata</taxon>
        <taxon>Hygrophila</taxon>
        <taxon>Lymnaeoidea</taxon>
        <taxon>Planorbidae</taxon>
        <taxon>Biomphalaria</taxon>
    </lineage>
</organism>
<evidence type="ECO:0000313" key="2">
    <source>
        <dbReference type="Proteomes" id="UP001233172"/>
    </source>
</evidence>
<dbReference type="EMBL" id="JASAOG010000047">
    <property type="protein sequence ID" value="KAK0058636.1"/>
    <property type="molecule type" value="Genomic_DNA"/>
</dbReference>
<proteinExistence type="predicted"/>
<protein>
    <submittedName>
        <fullName evidence="1">Uncharacterized protein</fullName>
    </submittedName>
</protein>
<reference evidence="1" key="2">
    <citation type="submission" date="2023-04" db="EMBL/GenBank/DDBJ databases">
        <authorList>
            <person name="Bu L."/>
            <person name="Lu L."/>
            <person name="Laidemitt M.R."/>
            <person name="Zhang S.M."/>
            <person name="Mutuku M."/>
            <person name="Mkoji G."/>
            <person name="Steinauer M."/>
            <person name="Loker E.S."/>
        </authorList>
    </citation>
    <scope>NUCLEOTIDE SEQUENCE</scope>
    <source>
        <strain evidence="1">KasaAsao</strain>
        <tissue evidence="1">Whole Snail</tissue>
    </source>
</reference>